<evidence type="ECO:0000256" key="1">
    <source>
        <dbReference type="SAM" id="Phobius"/>
    </source>
</evidence>
<gene>
    <name evidence="2" type="ORF">CJ205_05720</name>
</gene>
<dbReference type="Proteomes" id="UP000235682">
    <property type="component" value="Unassembled WGS sequence"/>
</dbReference>
<protein>
    <submittedName>
        <fullName evidence="2">ECF transporter S component</fullName>
    </submittedName>
</protein>
<evidence type="ECO:0000313" key="3">
    <source>
        <dbReference type="Proteomes" id="UP000235682"/>
    </source>
</evidence>
<feature type="transmembrane region" description="Helical" evidence="1">
    <location>
        <begin position="84"/>
        <end position="112"/>
    </location>
</feature>
<name>A0A1G8JAS6_9LACT</name>
<dbReference type="AlphaFoldDB" id="A0A1G8JAS6"/>
<proteinExistence type="predicted"/>
<evidence type="ECO:0000313" key="2">
    <source>
        <dbReference type="EMBL" id="PMC58142.1"/>
    </source>
</evidence>
<keyword evidence="1" id="KW-0472">Membrane</keyword>
<accession>A0A1G8JAS6</accession>
<dbReference type="Gene3D" id="1.10.1760.20">
    <property type="match status" value="1"/>
</dbReference>
<reference evidence="2 3" key="1">
    <citation type="submission" date="2017-09" db="EMBL/GenBank/DDBJ databases">
        <title>Bacterial strain isolated from the female urinary microbiota.</title>
        <authorList>
            <person name="Thomas-White K."/>
            <person name="Kumar N."/>
            <person name="Forster S."/>
            <person name="Putonti C."/>
            <person name="Lawley T."/>
            <person name="Wolfe A.J."/>
        </authorList>
    </citation>
    <scope>NUCLEOTIDE SEQUENCE [LARGE SCALE GENOMIC DNA]</scope>
    <source>
        <strain evidence="2 3">UMB0852</strain>
    </source>
</reference>
<feature type="transmembrane region" description="Helical" evidence="1">
    <location>
        <begin position="165"/>
        <end position="193"/>
    </location>
</feature>
<feature type="transmembrane region" description="Helical" evidence="1">
    <location>
        <begin position="124"/>
        <end position="145"/>
    </location>
</feature>
<dbReference type="STRING" id="84521.SAMN04487994_100418"/>
<keyword evidence="3" id="KW-1185">Reference proteome</keyword>
<dbReference type="EMBL" id="PNHE01000023">
    <property type="protein sequence ID" value="PMC58142.1"/>
    <property type="molecule type" value="Genomic_DNA"/>
</dbReference>
<keyword evidence="1" id="KW-0812">Transmembrane</keyword>
<dbReference type="InterPro" id="IPR024529">
    <property type="entry name" value="ECF_trnsprt_substrate-spec"/>
</dbReference>
<sequence length="200" mass="22187">MSYSKYQTKQLVQLSMFIAIIILQTWIPFLGYINLPPLLSVTYIHVTVIVACLFLGRRLGIWVALCWGINSLIRAYVAPPLPTYYLIFGSPLVSIVPRLMMGWVVGAVGDFLKGRNITLTKRGVIGGVLGTFLNTLLVLGAIFLFKQEAYLTMINIAPQTASSQLLMQLLMGIVVTNAIPETIVAVILTPLLLKVLYRFK</sequence>
<dbReference type="RefSeq" id="WP_092084101.1">
    <property type="nucleotide sequence ID" value="NZ_FNEL01000004.1"/>
</dbReference>
<feature type="transmembrane region" description="Helical" evidence="1">
    <location>
        <begin position="12"/>
        <end position="32"/>
    </location>
</feature>
<dbReference type="Pfam" id="PF12822">
    <property type="entry name" value="ECF_trnsprt"/>
    <property type="match status" value="1"/>
</dbReference>
<organism evidence="2 3">
    <name type="scientific">Dolosicoccus paucivorans</name>
    <dbReference type="NCBI Taxonomy" id="84521"/>
    <lineage>
        <taxon>Bacteria</taxon>
        <taxon>Bacillati</taxon>
        <taxon>Bacillota</taxon>
        <taxon>Bacilli</taxon>
        <taxon>Lactobacillales</taxon>
        <taxon>Aerococcaceae</taxon>
        <taxon>Dolosicoccus</taxon>
    </lineage>
</organism>
<dbReference type="GO" id="GO:0022857">
    <property type="term" value="F:transmembrane transporter activity"/>
    <property type="evidence" value="ECO:0007669"/>
    <property type="project" value="InterPro"/>
</dbReference>
<feature type="transmembrane region" description="Helical" evidence="1">
    <location>
        <begin position="38"/>
        <end position="56"/>
    </location>
</feature>
<keyword evidence="1" id="KW-1133">Transmembrane helix</keyword>
<comment type="caution">
    <text evidence="2">The sequence shown here is derived from an EMBL/GenBank/DDBJ whole genome shotgun (WGS) entry which is preliminary data.</text>
</comment>